<dbReference type="InterPro" id="IPR037923">
    <property type="entry name" value="HTH-like"/>
</dbReference>
<dbReference type="SMART" id="SM00342">
    <property type="entry name" value="HTH_ARAC"/>
    <property type="match status" value="1"/>
</dbReference>
<sequence>MKQLFIPEDKLPKNQPHIVYMSKVDVQDSGYPRTMHSHADIVELILLTSGKGNVFIGEQYFPAMKGDLLVYNSQVLHDELFKNDSVSLYCIGIAGLKEKHIRANALITDDEQPVITTHKYYEPLFNLFKACYELLEDRCVNFEKIVQHILSAILLLLKSNLLNSQRKVAVEQKVDLVQEIKRYMDQHFTADFKIKNLQRSSSPISEFYFAHKFKELYGYTPIEYIRRRRIGEAQTLLITTDKSVTEIAFSVGFNSSSYFCTTFKKIVDLTPKQYRIIYTERKQDS</sequence>
<dbReference type="GO" id="GO:0003700">
    <property type="term" value="F:DNA-binding transcription factor activity"/>
    <property type="evidence" value="ECO:0007669"/>
    <property type="project" value="InterPro"/>
</dbReference>
<evidence type="ECO:0000256" key="3">
    <source>
        <dbReference type="ARBA" id="ARBA00023163"/>
    </source>
</evidence>
<dbReference type="InterPro" id="IPR018062">
    <property type="entry name" value="HTH_AraC-typ_CS"/>
</dbReference>
<dbReference type="PANTHER" id="PTHR43280">
    <property type="entry name" value="ARAC-FAMILY TRANSCRIPTIONAL REGULATOR"/>
    <property type="match status" value="1"/>
</dbReference>
<dbReference type="SUPFAM" id="SSF51215">
    <property type="entry name" value="Regulatory protein AraC"/>
    <property type="match status" value="1"/>
</dbReference>
<dbReference type="InterPro" id="IPR014710">
    <property type="entry name" value="RmlC-like_jellyroll"/>
</dbReference>
<reference evidence="5" key="1">
    <citation type="journal article" date="2021" name="PeerJ">
        <title>Extensive microbial diversity within the chicken gut microbiome revealed by metagenomics and culture.</title>
        <authorList>
            <person name="Gilroy R."/>
            <person name="Ravi A."/>
            <person name="Getino M."/>
            <person name="Pursley I."/>
            <person name="Horton D.L."/>
            <person name="Alikhan N.F."/>
            <person name="Baker D."/>
            <person name="Gharbi K."/>
            <person name="Hall N."/>
            <person name="Watson M."/>
            <person name="Adriaenssens E.M."/>
            <person name="Foster-Nyarko E."/>
            <person name="Jarju S."/>
            <person name="Secka A."/>
            <person name="Antonio M."/>
            <person name="Oren A."/>
            <person name="Chaudhuri R.R."/>
            <person name="La Ragione R."/>
            <person name="Hildebrand F."/>
            <person name="Pallen M.J."/>
        </authorList>
    </citation>
    <scope>NUCLEOTIDE SEQUENCE</scope>
    <source>
        <strain evidence="5">CHK174-6876</strain>
    </source>
</reference>
<dbReference type="PROSITE" id="PS01124">
    <property type="entry name" value="HTH_ARAC_FAMILY_2"/>
    <property type="match status" value="1"/>
</dbReference>
<dbReference type="SUPFAM" id="SSF46689">
    <property type="entry name" value="Homeodomain-like"/>
    <property type="match status" value="2"/>
</dbReference>
<dbReference type="Gene3D" id="2.60.120.10">
    <property type="entry name" value="Jelly Rolls"/>
    <property type="match status" value="1"/>
</dbReference>
<evidence type="ECO:0000313" key="5">
    <source>
        <dbReference type="EMBL" id="HJE97770.1"/>
    </source>
</evidence>
<dbReference type="InterPro" id="IPR018060">
    <property type="entry name" value="HTH_AraC"/>
</dbReference>
<protein>
    <submittedName>
        <fullName evidence="5">AraC family transcriptional regulator</fullName>
    </submittedName>
</protein>
<name>A0A921F9S8_9LACO</name>
<dbReference type="InterPro" id="IPR009057">
    <property type="entry name" value="Homeodomain-like_sf"/>
</dbReference>
<evidence type="ECO:0000256" key="1">
    <source>
        <dbReference type="ARBA" id="ARBA00023015"/>
    </source>
</evidence>
<dbReference type="EMBL" id="DYXG01000093">
    <property type="protein sequence ID" value="HJE97770.1"/>
    <property type="molecule type" value="Genomic_DNA"/>
</dbReference>
<dbReference type="Pfam" id="PF12833">
    <property type="entry name" value="HTH_18"/>
    <property type="match status" value="1"/>
</dbReference>
<evidence type="ECO:0000259" key="4">
    <source>
        <dbReference type="PROSITE" id="PS01124"/>
    </source>
</evidence>
<accession>A0A921F9S8</accession>
<keyword evidence="3" id="KW-0804">Transcription</keyword>
<keyword evidence="2" id="KW-0238">DNA-binding</keyword>
<keyword evidence="1" id="KW-0805">Transcription regulation</keyword>
<dbReference type="Gene3D" id="1.10.10.60">
    <property type="entry name" value="Homeodomain-like"/>
    <property type="match status" value="2"/>
</dbReference>
<dbReference type="InterPro" id="IPR003313">
    <property type="entry name" value="AraC-bd"/>
</dbReference>
<evidence type="ECO:0000256" key="2">
    <source>
        <dbReference type="ARBA" id="ARBA00023125"/>
    </source>
</evidence>
<dbReference type="AlphaFoldDB" id="A0A921F9S8"/>
<comment type="caution">
    <text evidence="5">The sequence shown here is derived from an EMBL/GenBank/DDBJ whole genome shotgun (WGS) entry which is preliminary data.</text>
</comment>
<organism evidence="5 6">
    <name type="scientific">Ligilactobacillus acidipiscis</name>
    <dbReference type="NCBI Taxonomy" id="89059"/>
    <lineage>
        <taxon>Bacteria</taxon>
        <taxon>Bacillati</taxon>
        <taxon>Bacillota</taxon>
        <taxon>Bacilli</taxon>
        <taxon>Lactobacillales</taxon>
        <taxon>Lactobacillaceae</taxon>
        <taxon>Ligilactobacillus</taxon>
    </lineage>
</organism>
<evidence type="ECO:0000313" key="6">
    <source>
        <dbReference type="Proteomes" id="UP000707535"/>
    </source>
</evidence>
<dbReference type="GO" id="GO:0043565">
    <property type="term" value="F:sequence-specific DNA binding"/>
    <property type="evidence" value="ECO:0007669"/>
    <property type="project" value="InterPro"/>
</dbReference>
<reference evidence="5" key="2">
    <citation type="submission" date="2021-09" db="EMBL/GenBank/DDBJ databases">
        <authorList>
            <person name="Gilroy R."/>
        </authorList>
    </citation>
    <scope>NUCLEOTIDE SEQUENCE</scope>
    <source>
        <strain evidence="5">CHK174-6876</strain>
    </source>
</reference>
<dbReference type="PRINTS" id="PR00032">
    <property type="entry name" value="HTHARAC"/>
</dbReference>
<dbReference type="Proteomes" id="UP000707535">
    <property type="component" value="Unassembled WGS sequence"/>
</dbReference>
<dbReference type="InterPro" id="IPR020449">
    <property type="entry name" value="Tscrpt_reg_AraC-type_HTH"/>
</dbReference>
<dbReference type="PROSITE" id="PS00041">
    <property type="entry name" value="HTH_ARAC_FAMILY_1"/>
    <property type="match status" value="1"/>
</dbReference>
<dbReference type="PANTHER" id="PTHR43280:SF30">
    <property type="entry name" value="MMSAB OPERON REGULATORY PROTEIN"/>
    <property type="match status" value="1"/>
</dbReference>
<gene>
    <name evidence="5" type="ORF">K8V00_09120</name>
</gene>
<proteinExistence type="predicted"/>
<feature type="domain" description="HTH araC/xylS-type" evidence="4">
    <location>
        <begin position="178"/>
        <end position="277"/>
    </location>
</feature>
<dbReference type="Pfam" id="PF02311">
    <property type="entry name" value="AraC_binding"/>
    <property type="match status" value="1"/>
</dbReference>